<dbReference type="Proteomes" id="UP000540191">
    <property type="component" value="Unassembled WGS sequence"/>
</dbReference>
<proteinExistence type="predicted"/>
<keyword evidence="2" id="KW-1185">Reference proteome</keyword>
<evidence type="ECO:0000313" key="1">
    <source>
        <dbReference type="EMBL" id="MBB4734928.1"/>
    </source>
</evidence>
<sequence length="204" mass="21882">MSTSDLHARGANTEAIAAATGTVWADWIVRLDAAGAQQLPTHGEIAALALAQIRDPQSPECANPEWWAQSVAVAYEQHLGRRLPGQRPDGTFDANASRTVTGGLDEAIDRVVTVLAAEIDSGAGRLRSVAVAEGPRVSATQKWRYWRASLADGSRVDLTVSQKPTRAGGDAPTRSTVAVGHRRVVSPEEAAAWKAFWRQLLDRL</sequence>
<evidence type="ECO:0000313" key="2">
    <source>
        <dbReference type="Proteomes" id="UP000540191"/>
    </source>
</evidence>
<protein>
    <recommendedName>
        <fullName evidence="3">DUF4287 domain-containing protein</fullName>
    </recommendedName>
</protein>
<accession>A0A7W7M2J7</accession>
<organism evidence="1 2">
    <name type="scientific">Micrococcus cohnii</name>
    <dbReference type="NCBI Taxonomy" id="993416"/>
    <lineage>
        <taxon>Bacteria</taxon>
        <taxon>Bacillati</taxon>
        <taxon>Actinomycetota</taxon>
        <taxon>Actinomycetes</taxon>
        <taxon>Micrococcales</taxon>
        <taxon>Micrococcaceae</taxon>
        <taxon>Micrococcus</taxon>
    </lineage>
</organism>
<evidence type="ECO:0008006" key="3">
    <source>
        <dbReference type="Google" id="ProtNLM"/>
    </source>
</evidence>
<comment type="caution">
    <text evidence="1">The sequence shown here is derived from an EMBL/GenBank/DDBJ whole genome shotgun (WGS) entry which is preliminary data.</text>
</comment>
<dbReference type="RefSeq" id="WP_158495636.1">
    <property type="nucleotide sequence ID" value="NZ_JACHNA010000001.1"/>
</dbReference>
<dbReference type="AlphaFoldDB" id="A0A7W7M2J7"/>
<name>A0A7W7M2J7_9MICC</name>
<dbReference type="EMBL" id="JACHNA010000001">
    <property type="protein sequence ID" value="MBB4734928.1"/>
    <property type="molecule type" value="Genomic_DNA"/>
</dbReference>
<reference evidence="1 2" key="1">
    <citation type="submission" date="2020-08" db="EMBL/GenBank/DDBJ databases">
        <title>Sequencing the genomes of 1000 actinobacteria strains.</title>
        <authorList>
            <person name="Klenk H.-P."/>
        </authorList>
    </citation>
    <scope>NUCLEOTIDE SEQUENCE [LARGE SCALE GENOMIC DNA]</scope>
    <source>
        <strain evidence="1 2">DSM 23974</strain>
    </source>
</reference>
<gene>
    <name evidence="1" type="ORF">HDA30_000436</name>
</gene>